<reference evidence="2 3" key="1">
    <citation type="submission" date="2021-02" db="EMBL/GenBank/DDBJ databases">
        <title>Paenibacillus tianjinensis sp. nov.</title>
        <authorList>
            <person name="Liu H."/>
        </authorList>
    </citation>
    <scope>NUCLEOTIDE SEQUENCE [LARGE SCALE GENOMIC DNA]</scope>
    <source>
        <strain evidence="2 3">TB2019</strain>
    </source>
</reference>
<dbReference type="CDD" id="cd04301">
    <property type="entry name" value="NAT_SF"/>
    <property type="match status" value="1"/>
</dbReference>
<dbReference type="RefSeq" id="WP_206101320.1">
    <property type="nucleotide sequence ID" value="NZ_CP070969.1"/>
</dbReference>
<dbReference type="Pfam" id="PF00583">
    <property type="entry name" value="Acetyltransf_1"/>
    <property type="match status" value="1"/>
</dbReference>
<proteinExistence type="predicted"/>
<keyword evidence="3" id="KW-1185">Reference proteome</keyword>
<dbReference type="PROSITE" id="PS51186">
    <property type="entry name" value="GNAT"/>
    <property type="match status" value="1"/>
</dbReference>
<dbReference type="Proteomes" id="UP000663452">
    <property type="component" value="Chromosome"/>
</dbReference>
<dbReference type="Gene3D" id="3.40.630.30">
    <property type="match status" value="1"/>
</dbReference>
<dbReference type="SUPFAM" id="SSF55729">
    <property type="entry name" value="Acyl-CoA N-acyltransferases (Nat)"/>
    <property type="match status" value="1"/>
</dbReference>
<evidence type="ECO:0000259" key="1">
    <source>
        <dbReference type="PROSITE" id="PS51186"/>
    </source>
</evidence>
<evidence type="ECO:0000313" key="2">
    <source>
        <dbReference type="EMBL" id="QSF43697.1"/>
    </source>
</evidence>
<sequence>MQIRTEMVKDYEQVFQLNEIAFGNREDEAKLVEKIRASEEFIPELSIVAEVAGEIVGHVLISGAMVIEDNLEHQVIVLAPIAVRPDYQGRGVGALLIEEGKRRASKLGFGVVLLIGYPSYYPRFGFVPARAHGLELRQFPVEDDVFQVCELYDVRKRFSKADNEHDTRLSSSPW</sequence>
<dbReference type="InterPro" id="IPR016181">
    <property type="entry name" value="Acyl_CoA_acyltransferase"/>
</dbReference>
<protein>
    <submittedName>
        <fullName evidence="2">N-acetyltransferase</fullName>
    </submittedName>
</protein>
<dbReference type="EMBL" id="CP070969">
    <property type="protein sequence ID" value="QSF43697.1"/>
    <property type="molecule type" value="Genomic_DNA"/>
</dbReference>
<dbReference type="InterPro" id="IPR000182">
    <property type="entry name" value="GNAT_dom"/>
</dbReference>
<accession>A0ABX7LCH6</accession>
<organism evidence="2 3">
    <name type="scientific">Paenibacillus tianjinensis</name>
    <dbReference type="NCBI Taxonomy" id="2810347"/>
    <lineage>
        <taxon>Bacteria</taxon>
        <taxon>Bacillati</taxon>
        <taxon>Bacillota</taxon>
        <taxon>Bacilli</taxon>
        <taxon>Bacillales</taxon>
        <taxon>Paenibacillaceae</taxon>
        <taxon>Paenibacillus</taxon>
    </lineage>
</organism>
<name>A0ABX7LCH6_9BACL</name>
<gene>
    <name evidence="2" type="ORF">JRJ22_20855</name>
</gene>
<feature type="domain" description="N-acetyltransferase" evidence="1">
    <location>
        <begin position="1"/>
        <end position="142"/>
    </location>
</feature>
<evidence type="ECO:0000313" key="3">
    <source>
        <dbReference type="Proteomes" id="UP000663452"/>
    </source>
</evidence>